<proteinExistence type="inferred from homology"/>
<reference evidence="12 13" key="1">
    <citation type="submission" date="2019-08" db="EMBL/GenBank/DDBJ databases">
        <authorList>
            <person name="Alioto T."/>
            <person name="Alioto T."/>
            <person name="Gomez Garrido J."/>
        </authorList>
    </citation>
    <scope>NUCLEOTIDE SEQUENCE [LARGE SCALE GENOMIC DNA]</scope>
</reference>
<evidence type="ECO:0000256" key="10">
    <source>
        <dbReference type="RuleBase" id="RU000488"/>
    </source>
</evidence>
<feature type="repeat" description="Solcar" evidence="9">
    <location>
        <begin position="29"/>
        <end position="117"/>
    </location>
</feature>
<sequence length="146" mass="16554">MDIYFLLCDYFYCALKKSWEHNEIKNEPMLKYIKIIAGSLVGITSWILVLLIDVIKTKIIVDSFAKEPLYKGTWDCVKKTYAQGGATIIFRGLVLLCIRTFPVNSIAFLVYGVLKNIYSDDSSGENDKGTSEPTKDEKIIKISVKL</sequence>
<keyword evidence="3 10" id="KW-0813">Transport</keyword>
<evidence type="ECO:0000256" key="9">
    <source>
        <dbReference type="PROSITE-ProRule" id="PRU00282"/>
    </source>
</evidence>
<dbReference type="OrthoDB" id="193856at2759"/>
<dbReference type="EMBL" id="CABPRJ010000054">
    <property type="protein sequence ID" value="VVC26967.1"/>
    <property type="molecule type" value="Genomic_DNA"/>
</dbReference>
<evidence type="ECO:0000256" key="8">
    <source>
        <dbReference type="ARBA" id="ARBA00023136"/>
    </source>
</evidence>
<keyword evidence="5" id="KW-0677">Repeat</keyword>
<organism evidence="12 13">
    <name type="scientific">Cinara cedri</name>
    <dbReference type="NCBI Taxonomy" id="506608"/>
    <lineage>
        <taxon>Eukaryota</taxon>
        <taxon>Metazoa</taxon>
        <taxon>Ecdysozoa</taxon>
        <taxon>Arthropoda</taxon>
        <taxon>Hexapoda</taxon>
        <taxon>Insecta</taxon>
        <taxon>Pterygota</taxon>
        <taxon>Neoptera</taxon>
        <taxon>Paraneoptera</taxon>
        <taxon>Hemiptera</taxon>
        <taxon>Sternorrhyncha</taxon>
        <taxon>Aphidomorpha</taxon>
        <taxon>Aphidoidea</taxon>
        <taxon>Aphididae</taxon>
        <taxon>Lachninae</taxon>
        <taxon>Cinara</taxon>
    </lineage>
</organism>
<feature type="transmembrane region" description="Helical" evidence="11">
    <location>
        <begin position="88"/>
        <end position="114"/>
    </location>
</feature>
<evidence type="ECO:0000256" key="11">
    <source>
        <dbReference type="SAM" id="Phobius"/>
    </source>
</evidence>
<dbReference type="AlphaFoldDB" id="A0A5E4M624"/>
<keyword evidence="8 9" id="KW-0472">Membrane</keyword>
<protein>
    <submittedName>
        <fullName evidence="12">Mitochondrial carrier domain,Mitochondrial substrate/solute carrier</fullName>
    </submittedName>
</protein>
<dbReference type="PROSITE" id="PS50920">
    <property type="entry name" value="SOLCAR"/>
    <property type="match status" value="1"/>
</dbReference>
<dbReference type="GO" id="GO:0031966">
    <property type="term" value="C:mitochondrial membrane"/>
    <property type="evidence" value="ECO:0007669"/>
    <property type="project" value="UniProtKB-SubCell"/>
</dbReference>
<evidence type="ECO:0000256" key="7">
    <source>
        <dbReference type="ARBA" id="ARBA00023128"/>
    </source>
</evidence>
<evidence type="ECO:0000256" key="1">
    <source>
        <dbReference type="ARBA" id="ARBA00004225"/>
    </source>
</evidence>
<dbReference type="SUPFAM" id="SSF103506">
    <property type="entry name" value="Mitochondrial carrier"/>
    <property type="match status" value="1"/>
</dbReference>
<comment type="similarity">
    <text evidence="2 10">Belongs to the mitochondrial carrier (TC 2.A.29) family.</text>
</comment>
<dbReference type="Gene3D" id="1.50.40.10">
    <property type="entry name" value="Mitochondrial carrier domain"/>
    <property type="match status" value="1"/>
</dbReference>
<gene>
    <name evidence="12" type="ORF">CINCED_3A020315</name>
</gene>
<name>A0A5E4M624_9HEMI</name>
<keyword evidence="13" id="KW-1185">Reference proteome</keyword>
<evidence type="ECO:0000256" key="6">
    <source>
        <dbReference type="ARBA" id="ARBA00022989"/>
    </source>
</evidence>
<dbReference type="PANTHER" id="PTHR45624:SF10">
    <property type="entry name" value="SLC (SOLUTE CARRIER) HOMOLOG"/>
    <property type="match status" value="1"/>
</dbReference>
<feature type="transmembrane region" description="Helical" evidence="11">
    <location>
        <begin position="32"/>
        <end position="52"/>
    </location>
</feature>
<keyword evidence="4 9" id="KW-0812">Transmembrane</keyword>
<evidence type="ECO:0000313" key="12">
    <source>
        <dbReference type="EMBL" id="VVC26967.1"/>
    </source>
</evidence>
<dbReference type="InterPro" id="IPR018108">
    <property type="entry name" value="MCP_transmembrane"/>
</dbReference>
<evidence type="ECO:0000256" key="2">
    <source>
        <dbReference type="ARBA" id="ARBA00006375"/>
    </source>
</evidence>
<evidence type="ECO:0000256" key="4">
    <source>
        <dbReference type="ARBA" id="ARBA00022692"/>
    </source>
</evidence>
<dbReference type="GO" id="GO:0022857">
    <property type="term" value="F:transmembrane transporter activity"/>
    <property type="evidence" value="ECO:0007669"/>
    <property type="project" value="TreeGrafter"/>
</dbReference>
<dbReference type="InterPro" id="IPR023395">
    <property type="entry name" value="MCP_dom_sf"/>
</dbReference>
<dbReference type="Pfam" id="PF00153">
    <property type="entry name" value="Mito_carr"/>
    <property type="match status" value="1"/>
</dbReference>
<dbReference type="PANTHER" id="PTHR45624">
    <property type="entry name" value="MITOCHONDRIAL BASIC AMINO ACIDS TRANSPORTER-RELATED"/>
    <property type="match status" value="1"/>
</dbReference>
<evidence type="ECO:0000256" key="5">
    <source>
        <dbReference type="ARBA" id="ARBA00022737"/>
    </source>
</evidence>
<comment type="subcellular location">
    <subcellularLocation>
        <location evidence="1">Mitochondrion membrane</location>
        <topology evidence="1">Multi-pass membrane protein</topology>
    </subcellularLocation>
</comment>
<evidence type="ECO:0000313" key="13">
    <source>
        <dbReference type="Proteomes" id="UP000325440"/>
    </source>
</evidence>
<dbReference type="Proteomes" id="UP000325440">
    <property type="component" value="Unassembled WGS sequence"/>
</dbReference>
<dbReference type="InterPro" id="IPR050567">
    <property type="entry name" value="Mitochondrial_Carrier"/>
</dbReference>
<evidence type="ECO:0000256" key="3">
    <source>
        <dbReference type="ARBA" id="ARBA00022448"/>
    </source>
</evidence>
<keyword evidence="6 11" id="KW-1133">Transmembrane helix</keyword>
<accession>A0A5E4M624</accession>
<keyword evidence="7" id="KW-0496">Mitochondrion</keyword>